<evidence type="ECO:0000256" key="7">
    <source>
        <dbReference type="ARBA" id="ARBA00022840"/>
    </source>
</evidence>
<evidence type="ECO:0000259" key="10">
    <source>
        <dbReference type="SMART" id="SM00387"/>
    </source>
</evidence>
<dbReference type="InterPro" id="IPR011712">
    <property type="entry name" value="Sig_transdc_His_kin_sub3_dim/P"/>
</dbReference>
<keyword evidence="9" id="KW-0472">Membrane</keyword>
<evidence type="ECO:0000256" key="4">
    <source>
        <dbReference type="ARBA" id="ARBA00022679"/>
    </source>
</evidence>
<dbReference type="InterPro" id="IPR050482">
    <property type="entry name" value="Sensor_HK_TwoCompSys"/>
</dbReference>
<gene>
    <name evidence="11" type="primary">liaS15</name>
    <name evidence="11" type="ORF">Nocox_22090</name>
</gene>
<keyword evidence="6 11" id="KW-0418">Kinase</keyword>
<dbReference type="InterPro" id="IPR025828">
    <property type="entry name" value="Put_sensor_dom"/>
</dbReference>
<dbReference type="Gene3D" id="3.30.565.10">
    <property type="entry name" value="Histidine kinase-like ATPase, C-terminal domain"/>
    <property type="match status" value="1"/>
</dbReference>
<sequence>MATTGTSSLLVRDVPHGLSGCSRAGVSVRLDGVQAERWRALITAPVRERSRRELAYALMLPFMVGAGLVHLGLVLLSAILTANLVGVPMLALSVMAARGVGAANRGLARAWAGVRVLDPGPFRAGPGPLNLLGAALGDVTGWRAVAHGLLRLPAAVVACTAAAGLWGGGLFLLGCPLWGRFSALPQLSPSGLPVATLVSAAGLALLLLAPWGVHLALAPERLLARTLLGPAPGDTRIRRLEQARALAAEDAVARLRRIERDLHDGTAARLVTLAMSLGMAQDELEQADRPERLQRARALVDSAHRSAKETVAELRDLIRGIHPPALDQGLEVALATLAARSPIPARFEADLPERPAPAIEAIAYFCTTELLANVVRHSGAGHATVEVRARHGLLTLRVRDDGIGGAVIGAGSGLRGLAARVQVLDGVIDVHSPAGGPTVITVELPLHI</sequence>
<dbReference type="SMART" id="SM00387">
    <property type="entry name" value="HATPase_c"/>
    <property type="match status" value="1"/>
</dbReference>
<proteinExistence type="predicted"/>
<keyword evidence="9" id="KW-0812">Transmembrane</keyword>
<feature type="transmembrane region" description="Helical" evidence="9">
    <location>
        <begin position="152"/>
        <end position="174"/>
    </location>
</feature>
<dbReference type="Pfam" id="PF02518">
    <property type="entry name" value="HATPase_c"/>
    <property type="match status" value="1"/>
</dbReference>
<evidence type="ECO:0000313" key="11">
    <source>
        <dbReference type="EMBL" id="QYC42022.1"/>
    </source>
</evidence>
<accession>A0ABX8U2Q6</accession>
<keyword evidence="7" id="KW-0067">ATP-binding</keyword>
<dbReference type="EMBL" id="CP068985">
    <property type="protein sequence ID" value="QYC42022.1"/>
    <property type="molecule type" value="Genomic_DNA"/>
</dbReference>
<keyword evidence="9" id="KW-1133">Transmembrane helix</keyword>
<organism evidence="11 12">
    <name type="scientific">Nonomuraea coxensis DSM 45129</name>
    <dbReference type="NCBI Taxonomy" id="1122611"/>
    <lineage>
        <taxon>Bacteria</taxon>
        <taxon>Bacillati</taxon>
        <taxon>Actinomycetota</taxon>
        <taxon>Actinomycetes</taxon>
        <taxon>Streptosporangiales</taxon>
        <taxon>Streptosporangiaceae</taxon>
        <taxon>Nonomuraea</taxon>
    </lineage>
</organism>
<evidence type="ECO:0000256" key="2">
    <source>
        <dbReference type="ARBA" id="ARBA00012438"/>
    </source>
</evidence>
<feature type="transmembrane region" description="Helical" evidence="9">
    <location>
        <begin position="54"/>
        <end position="73"/>
    </location>
</feature>
<dbReference type="PANTHER" id="PTHR24421:SF10">
    <property type="entry name" value="NITRATE_NITRITE SENSOR PROTEIN NARQ"/>
    <property type="match status" value="1"/>
</dbReference>
<dbReference type="InterPro" id="IPR003594">
    <property type="entry name" value="HATPase_dom"/>
</dbReference>
<evidence type="ECO:0000256" key="8">
    <source>
        <dbReference type="ARBA" id="ARBA00023012"/>
    </source>
</evidence>
<comment type="catalytic activity">
    <reaction evidence="1">
        <text>ATP + protein L-histidine = ADP + protein N-phospho-L-histidine.</text>
        <dbReference type="EC" id="2.7.13.3"/>
    </reaction>
</comment>
<name>A0ABX8U2Q6_9ACTN</name>
<feature type="domain" description="Histidine kinase/HSP90-like ATPase" evidence="10">
    <location>
        <begin position="358"/>
        <end position="448"/>
    </location>
</feature>
<keyword evidence="12" id="KW-1185">Reference proteome</keyword>
<dbReference type="SUPFAM" id="SSF55874">
    <property type="entry name" value="ATPase domain of HSP90 chaperone/DNA topoisomerase II/histidine kinase"/>
    <property type="match status" value="1"/>
</dbReference>
<evidence type="ECO:0000256" key="6">
    <source>
        <dbReference type="ARBA" id="ARBA00022777"/>
    </source>
</evidence>
<feature type="transmembrane region" description="Helical" evidence="9">
    <location>
        <begin position="194"/>
        <end position="217"/>
    </location>
</feature>
<protein>
    <recommendedName>
        <fullName evidence="2">histidine kinase</fullName>
        <ecNumber evidence="2">2.7.13.3</ecNumber>
    </recommendedName>
</protein>
<dbReference type="Gene3D" id="1.20.5.1930">
    <property type="match status" value="1"/>
</dbReference>
<dbReference type="EC" id="2.7.13.3" evidence="2"/>
<reference evidence="11 12" key="1">
    <citation type="journal article" date="2021" name="ACS Chem. Biol.">
        <title>Genomic-Led Discovery of a Novel Glycopeptide Antibiotic by Nonomuraea coxensis DSM 45129.</title>
        <authorList>
            <person name="Yushchuk O."/>
            <person name="Vior N.M."/>
            <person name="Andreo-Vidal A."/>
            <person name="Berini F."/>
            <person name="Ruckert C."/>
            <person name="Busche T."/>
            <person name="Binda E."/>
            <person name="Kalinowski J."/>
            <person name="Truman A.W."/>
            <person name="Marinelli F."/>
        </authorList>
    </citation>
    <scope>NUCLEOTIDE SEQUENCE [LARGE SCALE GENOMIC DNA]</scope>
    <source>
        <strain evidence="11 12">DSM 45129</strain>
    </source>
</reference>
<dbReference type="Proteomes" id="UP000824681">
    <property type="component" value="Chromosome"/>
</dbReference>
<keyword evidence="5" id="KW-0547">Nucleotide-binding</keyword>
<dbReference type="GO" id="GO:0004673">
    <property type="term" value="F:protein histidine kinase activity"/>
    <property type="evidence" value="ECO:0007669"/>
    <property type="project" value="UniProtKB-EC"/>
</dbReference>
<evidence type="ECO:0000256" key="3">
    <source>
        <dbReference type="ARBA" id="ARBA00022553"/>
    </source>
</evidence>
<feature type="transmembrane region" description="Helical" evidence="9">
    <location>
        <begin position="79"/>
        <end position="100"/>
    </location>
</feature>
<keyword evidence="4 11" id="KW-0808">Transferase</keyword>
<evidence type="ECO:0000313" key="12">
    <source>
        <dbReference type="Proteomes" id="UP000824681"/>
    </source>
</evidence>
<evidence type="ECO:0000256" key="9">
    <source>
        <dbReference type="SAM" id="Phobius"/>
    </source>
</evidence>
<dbReference type="Pfam" id="PF07730">
    <property type="entry name" value="HisKA_3"/>
    <property type="match status" value="1"/>
</dbReference>
<dbReference type="InterPro" id="IPR036890">
    <property type="entry name" value="HATPase_C_sf"/>
</dbReference>
<dbReference type="Pfam" id="PF13796">
    <property type="entry name" value="Sensor"/>
    <property type="match status" value="1"/>
</dbReference>
<keyword evidence="8" id="KW-0902">Two-component regulatory system</keyword>
<keyword evidence="3" id="KW-0597">Phosphoprotein</keyword>
<dbReference type="PANTHER" id="PTHR24421">
    <property type="entry name" value="NITRATE/NITRITE SENSOR PROTEIN NARX-RELATED"/>
    <property type="match status" value="1"/>
</dbReference>
<evidence type="ECO:0000256" key="1">
    <source>
        <dbReference type="ARBA" id="ARBA00000085"/>
    </source>
</evidence>
<evidence type="ECO:0000256" key="5">
    <source>
        <dbReference type="ARBA" id="ARBA00022741"/>
    </source>
</evidence>
<dbReference type="CDD" id="cd16917">
    <property type="entry name" value="HATPase_UhpB-NarQ-NarX-like"/>
    <property type="match status" value="1"/>
</dbReference>